<dbReference type="OrthoDB" id="8116725at2"/>
<protein>
    <recommendedName>
        <fullName evidence="1">YjiS-like domain-containing protein</fullName>
    </recommendedName>
</protein>
<sequence>MAFFTTARPVADGVFGRSLGFSFADVFARVAAWNDKRVTRRELGKLSDRELDDIGLCRGDIEDVVNAMR</sequence>
<dbReference type="InterPro" id="IPR009506">
    <property type="entry name" value="YjiS-like"/>
</dbReference>
<dbReference type="AlphaFoldDB" id="A0A2U2C603"/>
<gene>
    <name evidence="2" type="ORF">C4N9_18340</name>
</gene>
<dbReference type="EMBL" id="QEYD01000012">
    <property type="protein sequence ID" value="PWE27261.1"/>
    <property type="molecule type" value="Genomic_DNA"/>
</dbReference>
<dbReference type="Pfam" id="PF06568">
    <property type="entry name" value="YjiS-like"/>
    <property type="match status" value="1"/>
</dbReference>
<dbReference type="Proteomes" id="UP000244940">
    <property type="component" value="Unassembled WGS sequence"/>
</dbReference>
<proteinExistence type="predicted"/>
<organism evidence="2 3">
    <name type="scientific">Pararhodobacter marinus</name>
    <dbReference type="NCBI Taxonomy" id="2184063"/>
    <lineage>
        <taxon>Bacteria</taxon>
        <taxon>Pseudomonadati</taxon>
        <taxon>Pseudomonadota</taxon>
        <taxon>Alphaproteobacteria</taxon>
        <taxon>Rhodobacterales</taxon>
        <taxon>Paracoccaceae</taxon>
        <taxon>Pararhodobacter</taxon>
    </lineage>
</organism>
<accession>A0A2U2C603</accession>
<name>A0A2U2C603_9RHOB</name>
<evidence type="ECO:0000313" key="3">
    <source>
        <dbReference type="Proteomes" id="UP000244940"/>
    </source>
</evidence>
<reference evidence="2 3" key="1">
    <citation type="submission" date="2018-05" db="EMBL/GenBank/DDBJ databases">
        <title>Pararhodobacter marina sp. nov., isolated from deep-sea water of the Indian Ocean.</title>
        <authorList>
            <person name="Lai Q.Sr."/>
            <person name="Liu X."/>
            <person name="Shao Z."/>
        </authorList>
    </citation>
    <scope>NUCLEOTIDE SEQUENCE [LARGE SCALE GENOMIC DNA]</scope>
    <source>
        <strain evidence="2 3">CIC4N-9</strain>
    </source>
</reference>
<comment type="caution">
    <text evidence="2">The sequence shown here is derived from an EMBL/GenBank/DDBJ whole genome shotgun (WGS) entry which is preliminary data.</text>
</comment>
<feature type="domain" description="YjiS-like" evidence="1">
    <location>
        <begin position="26"/>
        <end position="62"/>
    </location>
</feature>
<evidence type="ECO:0000259" key="1">
    <source>
        <dbReference type="Pfam" id="PF06568"/>
    </source>
</evidence>
<dbReference type="GeneID" id="94366858"/>
<dbReference type="RefSeq" id="WP_109534805.1">
    <property type="nucleotide sequence ID" value="NZ_CAXPUO010000061.1"/>
</dbReference>
<keyword evidence="3" id="KW-1185">Reference proteome</keyword>
<evidence type="ECO:0000313" key="2">
    <source>
        <dbReference type="EMBL" id="PWE27261.1"/>
    </source>
</evidence>